<dbReference type="PANTHER" id="PTHR45913:SF5">
    <property type="entry name" value="GENERAL TRANSCRIPTION FACTOR II-I REPEAT DOMAIN-CONTAINING PROTEIN 2A-LIKE PROTEIN"/>
    <property type="match status" value="1"/>
</dbReference>
<name>A0A0C2J9P6_THEKT</name>
<comment type="caution">
    <text evidence="1">The sequence shown here is derived from an EMBL/GenBank/DDBJ whole genome shotgun (WGS) entry which is preliminary data.</text>
</comment>
<dbReference type="Proteomes" id="UP000031668">
    <property type="component" value="Unassembled WGS sequence"/>
</dbReference>
<dbReference type="OMA" id="MIDITSH"/>
<organism evidence="1 2">
    <name type="scientific">Thelohanellus kitauei</name>
    <name type="common">Myxosporean</name>
    <dbReference type="NCBI Taxonomy" id="669202"/>
    <lineage>
        <taxon>Eukaryota</taxon>
        <taxon>Metazoa</taxon>
        <taxon>Cnidaria</taxon>
        <taxon>Myxozoa</taxon>
        <taxon>Myxosporea</taxon>
        <taxon>Bivalvulida</taxon>
        <taxon>Platysporina</taxon>
        <taxon>Myxobolidae</taxon>
        <taxon>Thelohanellus</taxon>
    </lineage>
</organism>
<dbReference type="OrthoDB" id="8934564at2759"/>
<keyword evidence="2" id="KW-1185">Reference proteome</keyword>
<dbReference type="PANTHER" id="PTHR45913">
    <property type="entry name" value="EPM2A-INTERACTING PROTEIN 1"/>
    <property type="match status" value="1"/>
</dbReference>
<gene>
    <name evidence="1" type="ORF">RF11_16164</name>
</gene>
<accession>A0A0C2J9P6</accession>
<reference evidence="1 2" key="1">
    <citation type="journal article" date="2014" name="Genome Biol. Evol.">
        <title>The genome of the myxosporean Thelohanellus kitauei shows adaptations to nutrient acquisition within its fish host.</title>
        <authorList>
            <person name="Yang Y."/>
            <person name="Xiong J."/>
            <person name="Zhou Z."/>
            <person name="Huo F."/>
            <person name="Miao W."/>
            <person name="Ran C."/>
            <person name="Liu Y."/>
            <person name="Zhang J."/>
            <person name="Feng J."/>
            <person name="Wang M."/>
            <person name="Wang M."/>
            <person name="Wang L."/>
            <person name="Yao B."/>
        </authorList>
    </citation>
    <scope>NUCLEOTIDE SEQUENCE [LARGE SCALE GENOMIC DNA]</scope>
    <source>
        <strain evidence="1">Wuqing</strain>
    </source>
</reference>
<dbReference type="EMBL" id="JWZT01000358">
    <property type="protein sequence ID" value="KII74554.1"/>
    <property type="molecule type" value="Genomic_DNA"/>
</dbReference>
<proteinExistence type="predicted"/>
<evidence type="ECO:0000313" key="2">
    <source>
        <dbReference type="Proteomes" id="UP000031668"/>
    </source>
</evidence>
<sequence length="106" mass="12639">MNEKYDKLLIHCEVRLISKGKNLSLFWALKNSIYIFLPDTNELHAEREYVLNDDLLNDLSFMIDITSHLNCLNERLQGKDKLFINLCNEVYAFKMKLRLFIRLLTE</sequence>
<dbReference type="AlphaFoldDB" id="A0A0C2J9P6"/>
<protein>
    <submittedName>
        <fullName evidence="1">Zinc finger MYM-type protein 6</fullName>
    </submittedName>
</protein>
<evidence type="ECO:0000313" key="1">
    <source>
        <dbReference type="EMBL" id="KII74554.1"/>
    </source>
</evidence>